<evidence type="ECO:0000313" key="12">
    <source>
        <dbReference type="Ensembl" id="ENSUMAP00000013560"/>
    </source>
</evidence>
<organism evidence="12">
    <name type="scientific">Ursus maritimus</name>
    <name type="common">Polar bear</name>
    <name type="synonym">Thalarctos maritimus</name>
    <dbReference type="NCBI Taxonomy" id="29073"/>
    <lineage>
        <taxon>Eukaryota</taxon>
        <taxon>Metazoa</taxon>
        <taxon>Chordata</taxon>
        <taxon>Craniata</taxon>
        <taxon>Vertebrata</taxon>
        <taxon>Euteleostomi</taxon>
        <taxon>Mammalia</taxon>
        <taxon>Eutheria</taxon>
        <taxon>Laurasiatheria</taxon>
        <taxon>Carnivora</taxon>
        <taxon>Caniformia</taxon>
        <taxon>Ursidae</taxon>
        <taxon>Ursus</taxon>
    </lineage>
</organism>
<dbReference type="Ensembl" id="ENSUMAT00000016094.1">
    <property type="protein sequence ID" value="ENSUMAP00000013560.1"/>
    <property type="gene ID" value="ENSUMAG00000009995.1"/>
</dbReference>
<evidence type="ECO:0000256" key="3">
    <source>
        <dbReference type="ARBA" id="ARBA00022723"/>
    </source>
</evidence>
<feature type="chain" id="PRO_5019441779" description="Butyrophilin subfamily 1 member A1-like" evidence="9">
    <location>
        <begin position="20"/>
        <end position="427"/>
    </location>
</feature>
<evidence type="ECO:0008006" key="13">
    <source>
        <dbReference type="Google" id="ProtNLM"/>
    </source>
</evidence>
<dbReference type="InterPro" id="IPR001870">
    <property type="entry name" value="B30.2/SPRY"/>
</dbReference>
<dbReference type="Gene3D" id="2.60.40.10">
    <property type="entry name" value="Immunoglobulins"/>
    <property type="match status" value="1"/>
</dbReference>
<dbReference type="InterPro" id="IPR003879">
    <property type="entry name" value="Butyrophylin_SPRY"/>
</dbReference>
<comment type="subcellular location">
    <subcellularLocation>
        <location evidence="1">Membrane</location>
    </subcellularLocation>
</comment>
<comment type="similarity">
    <text evidence="2">Belongs to the immunoglobulin superfamily. BTN/MOG family.</text>
</comment>
<dbReference type="SMART" id="SM00449">
    <property type="entry name" value="SPRY"/>
    <property type="match status" value="1"/>
</dbReference>
<dbReference type="AlphaFoldDB" id="A0A452TYM9"/>
<feature type="domain" description="B30.2/SPRY" evidence="10">
    <location>
        <begin position="164"/>
        <end position="352"/>
    </location>
</feature>
<dbReference type="InterPro" id="IPR013320">
    <property type="entry name" value="ConA-like_dom_sf"/>
</dbReference>
<dbReference type="GeneTree" id="ENSGT00940000162450"/>
<dbReference type="GO" id="GO:0005737">
    <property type="term" value="C:cytoplasm"/>
    <property type="evidence" value="ECO:0007669"/>
    <property type="project" value="UniProtKB-ARBA"/>
</dbReference>
<keyword evidence="6" id="KW-0472">Membrane</keyword>
<feature type="signal peptide" evidence="9">
    <location>
        <begin position="1"/>
        <end position="19"/>
    </location>
</feature>
<evidence type="ECO:0000256" key="4">
    <source>
        <dbReference type="ARBA" id="ARBA00022771"/>
    </source>
</evidence>
<protein>
    <recommendedName>
        <fullName evidence="13">Butyrophilin subfamily 1 member A1-like</fullName>
    </recommendedName>
</protein>
<dbReference type="SUPFAM" id="SSF49899">
    <property type="entry name" value="Concanavalin A-like lectins/glucanases"/>
    <property type="match status" value="1"/>
</dbReference>
<dbReference type="InterPro" id="IPR013783">
    <property type="entry name" value="Ig-like_fold"/>
</dbReference>
<dbReference type="PRINTS" id="PR01407">
    <property type="entry name" value="BUTYPHLNCDUF"/>
</dbReference>
<dbReference type="SUPFAM" id="SSF48726">
    <property type="entry name" value="Immunoglobulin"/>
    <property type="match status" value="1"/>
</dbReference>
<dbReference type="SMART" id="SM00409">
    <property type="entry name" value="IG"/>
    <property type="match status" value="1"/>
</dbReference>
<keyword evidence="4" id="KW-0863">Zinc-finger</keyword>
<keyword evidence="7" id="KW-0393">Immunoglobulin domain</keyword>
<reference evidence="12" key="1">
    <citation type="submission" date="2019-03" db="UniProtKB">
        <authorList>
            <consortium name="Ensembl"/>
        </authorList>
    </citation>
    <scope>IDENTIFICATION</scope>
</reference>
<keyword evidence="9" id="KW-0732">Signal</keyword>
<dbReference type="Pfam" id="PF07686">
    <property type="entry name" value="V-set"/>
    <property type="match status" value="1"/>
</dbReference>
<dbReference type="FunFam" id="2.60.40.10:FF:000208">
    <property type="entry name" value="Butyrophilin subfamily 1 member A1"/>
    <property type="match status" value="1"/>
</dbReference>
<evidence type="ECO:0000256" key="8">
    <source>
        <dbReference type="SAM" id="MobiDB-lite"/>
    </source>
</evidence>
<dbReference type="InterPro" id="IPR007110">
    <property type="entry name" value="Ig-like_dom"/>
</dbReference>
<dbReference type="GO" id="GO:0008270">
    <property type="term" value="F:zinc ion binding"/>
    <property type="evidence" value="ECO:0007669"/>
    <property type="project" value="UniProtKB-KW"/>
</dbReference>
<feature type="domain" description="Ig-like" evidence="11">
    <location>
        <begin position="26"/>
        <end position="145"/>
    </location>
</feature>
<evidence type="ECO:0000256" key="5">
    <source>
        <dbReference type="ARBA" id="ARBA00022833"/>
    </source>
</evidence>
<dbReference type="InterPro" id="IPR013106">
    <property type="entry name" value="Ig_V-set"/>
</dbReference>
<evidence type="ECO:0000259" key="10">
    <source>
        <dbReference type="PROSITE" id="PS50188"/>
    </source>
</evidence>
<accession>A0A452TYM9</accession>
<keyword evidence="3" id="KW-0479">Metal-binding</keyword>
<feature type="compositionally biased region" description="Polar residues" evidence="8">
    <location>
        <begin position="401"/>
        <end position="427"/>
    </location>
</feature>
<dbReference type="FunFam" id="2.60.120.920:FF:000040">
    <property type="entry name" value="Ret finger protein-like 4A"/>
    <property type="match status" value="1"/>
</dbReference>
<evidence type="ECO:0000256" key="7">
    <source>
        <dbReference type="ARBA" id="ARBA00023319"/>
    </source>
</evidence>
<dbReference type="PROSITE" id="PS50835">
    <property type="entry name" value="IG_LIKE"/>
    <property type="match status" value="1"/>
</dbReference>
<proteinExistence type="inferred from homology"/>
<dbReference type="GO" id="GO:0005102">
    <property type="term" value="F:signaling receptor binding"/>
    <property type="evidence" value="ECO:0007669"/>
    <property type="project" value="TreeGrafter"/>
</dbReference>
<dbReference type="InterPro" id="IPR043136">
    <property type="entry name" value="B30.2/SPRY_sf"/>
</dbReference>
<evidence type="ECO:0000256" key="6">
    <source>
        <dbReference type="ARBA" id="ARBA00023136"/>
    </source>
</evidence>
<dbReference type="InterPro" id="IPR003599">
    <property type="entry name" value="Ig_sub"/>
</dbReference>
<dbReference type="GO" id="GO:0001817">
    <property type="term" value="P:regulation of cytokine production"/>
    <property type="evidence" value="ECO:0007669"/>
    <property type="project" value="TreeGrafter"/>
</dbReference>
<dbReference type="PANTHER" id="PTHR24100">
    <property type="entry name" value="BUTYROPHILIN"/>
    <property type="match status" value="1"/>
</dbReference>
<name>A0A452TYM9_URSMA</name>
<feature type="region of interest" description="Disordered" evidence="8">
    <location>
        <begin position="392"/>
        <end position="427"/>
    </location>
</feature>
<dbReference type="GO" id="GO:0009897">
    <property type="term" value="C:external side of plasma membrane"/>
    <property type="evidence" value="ECO:0007669"/>
    <property type="project" value="TreeGrafter"/>
</dbReference>
<dbReference type="InterPro" id="IPR003877">
    <property type="entry name" value="SPRY_dom"/>
</dbReference>
<dbReference type="Pfam" id="PF00622">
    <property type="entry name" value="SPRY"/>
    <property type="match status" value="1"/>
</dbReference>
<dbReference type="PANTHER" id="PTHR24100:SF64">
    <property type="entry name" value="BUTYROPHILIN, SUBFAMILY 3, MEMBER A3-RELATED"/>
    <property type="match status" value="1"/>
</dbReference>
<dbReference type="InterPro" id="IPR036179">
    <property type="entry name" value="Ig-like_dom_sf"/>
</dbReference>
<dbReference type="Gene3D" id="2.60.120.920">
    <property type="match status" value="1"/>
</dbReference>
<sequence>QRARQSLLGFLCVPCPVLHLSSFLTPMSVSTEDFVVIGSSEPIVAMLGGDIMLPCRVFPAMNVENMELRWFRSKFSEAVFIYQNQQEQREEQLAQYTGRTSLVKEFLTWGEAILHIQKVQAFDNGVYNCFFRKGSFYESASLELKVAGRLLIYISGAVALELDTNSRPRKSTPHFTYEGMEVSVTLDPESAHPNLAVSDEKSSVTWKDTTKDPGKHCSILGREGITSGRCYWVVEIRNGDRSEWSLGVCRGDVERTYWYQECPERGFWAVGGYLQNYCAYSNFVIPLFCRQVPHRVGVFLDLKEGDVSFYNMIDGSHMFSFPLASSSGTLFPYFMLRSGDVSLTICSMMDGPTETPVPLNNPPSPLEETVSLSGQGFSSSCGVDIAPPGAESPLLPCSPEALSQNHSHRVNTNQNHNEIPPHTIQNG</sequence>
<dbReference type="InterPro" id="IPR050504">
    <property type="entry name" value="IgSF_BTN/MOG"/>
</dbReference>
<evidence type="ECO:0000256" key="2">
    <source>
        <dbReference type="ARBA" id="ARBA00007591"/>
    </source>
</evidence>
<dbReference type="GO" id="GO:0050852">
    <property type="term" value="P:T cell receptor signaling pathway"/>
    <property type="evidence" value="ECO:0007669"/>
    <property type="project" value="TreeGrafter"/>
</dbReference>
<evidence type="ECO:0000256" key="1">
    <source>
        <dbReference type="ARBA" id="ARBA00004370"/>
    </source>
</evidence>
<dbReference type="PROSITE" id="PS50188">
    <property type="entry name" value="B302_SPRY"/>
    <property type="match status" value="1"/>
</dbReference>
<evidence type="ECO:0000259" key="11">
    <source>
        <dbReference type="PROSITE" id="PS50835"/>
    </source>
</evidence>
<evidence type="ECO:0000256" key="9">
    <source>
        <dbReference type="SAM" id="SignalP"/>
    </source>
</evidence>
<keyword evidence="5" id="KW-0862">Zinc</keyword>